<gene>
    <name evidence="1" type="ORF">RD2015_1976</name>
</gene>
<dbReference type="Proteomes" id="UP000060699">
    <property type="component" value="Chromosome"/>
</dbReference>
<name>A0A0U3MX07_9BURK</name>
<protein>
    <submittedName>
        <fullName evidence="1">Uncharacterized protein</fullName>
    </submittedName>
</protein>
<dbReference type="Pfam" id="PF14085">
    <property type="entry name" value="DUF4265"/>
    <property type="match status" value="1"/>
</dbReference>
<evidence type="ECO:0000313" key="1">
    <source>
        <dbReference type="EMBL" id="ALV06452.1"/>
    </source>
</evidence>
<reference evidence="1 2" key="1">
    <citation type="submission" date="2015-12" db="EMBL/GenBank/DDBJ databases">
        <title>Complete genome of Roseateles depolymerans KCTC 42856.</title>
        <authorList>
            <person name="Kim K.M."/>
        </authorList>
    </citation>
    <scope>NUCLEOTIDE SEQUENCE [LARGE SCALE GENOMIC DNA]</scope>
    <source>
        <strain evidence="1 2">KCTC 42856</strain>
    </source>
</reference>
<dbReference type="STRING" id="76731.RD2015_1976"/>
<dbReference type="OrthoDB" id="8617673at2"/>
<dbReference type="KEGG" id="rdp:RD2015_1976"/>
<accession>A0A0U3MX07</accession>
<dbReference type="AlphaFoldDB" id="A0A0U3MX07"/>
<dbReference type="InterPro" id="IPR025361">
    <property type="entry name" value="DUF4265"/>
</dbReference>
<sequence length="148" mass="16378">MSAAFKVLWHLEQDEDEWPPYPVESIWCSEVATGHFKLLNVPYFAHGVAWGDVVTVTEKDDGRWFAAVVVRSGYSTVHAFCADPATQEKLRAWAEQLQCVVETAYGGKYWAIGIPPEVPIAQWQGFLTSLEADGLEYDVAWSAGALAG</sequence>
<evidence type="ECO:0000313" key="2">
    <source>
        <dbReference type="Proteomes" id="UP000060699"/>
    </source>
</evidence>
<proteinExistence type="predicted"/>
<organism evidence="1 2">
    <name type="scientific">Roseateles depolymerans</name>
    <dbReference type="NCBI Taxonomy" id="76731"/>
    <lineage>
        <taxon>Bacteria</taxon>
        <taxon>Pseudomonadati</taxon>
        <taxon>Pseudomonadota</taxon>
        <taxon>Betaproteobacteria</taxon>
        <taxon>Burkholderiales</taxon>
        <taxon>Sphaerotilaceae</taxon>
        <taxon>Roseateles</taxon>
    </lineage>
</organism>
<dbReference type="EMBL" id="CP013729">
    <property type="protein sequence ID" value="ALV06452.1"/>
    <property type="molecule type" value="Genomic_DNA"/>
</dbReference>
<dbReference type="RefSeq" id="WP_058934735.1">
    <property type="nucleotide sequence ID" value="NZ_CP013729.1"/>
</dbReference>
<keyword evidence="2" id="KW-1185">Reference proteome</keyword>